<dbReference type="VEuPathDB" id="FungiDB:MELLADRAFT_66149"/>
<name>F4RY28_MELLP</name>
<gene>
    <name evidence="1" type="ORF">MELLADRAFT_66149</name>
</gene>
<dbReference type="KEGG" id="mlr:MELLADRAFT_66149"/>
<evidence type="ECO:0000313" key="2">
    <source>
        <dbReference type="Proteomes" id="UP000001072"/>
    </source>
</evidence>
<reference evidence="2" key="1">
    <citation type="journal article" date="2011" name="Proc. Natl. Acad. Sci. U.S.A.">
        <title>Obligate biotrophy features unraveled by the genomic analysis of rust fungi.</title>
        <authorList>
            <person name="Duplessis S."/>
            <person name="Cuomo C.A."/>
            <person name="Lin Y.-C."/>
            <person name="Aerts A."/>
            <person name="Tisserant E."/>
            <person name="Veneault-Fourrey C."/>
            <person name="Joly D.L."/>
            <person name="Hacquard S."/>
            <person name="Amselem J."/>
            <person name="Cantarel B.L."/>
            <person name="Chiu R."/>
            <person name="Coutinho P.M."/>
            <person name="Feau N."/>
            <person name="Field M."/>
            <person name="Frey P."/>
            <person name="Gelhaye E."/>
            <person name="Goldberg J."/>
            <person name="Grabherr M.G."/>
            <person name="Kodira C.D."/>
            <person name="Kohler A."/>
            <person name="Kuees U."/>
            <person name="Lindquist E.A."/>
            <person name="Lucas S.M."/>
            <person name="Mago R."/>
            <person name="Mauceli E."/>
            <person name="Morin E."/>
            <person name="Murat C."/>
            <person name="Pangilinan J.L."/>
            <person name="Park R."/>
            <person name="Pearson M."/>
            <person name="Quesneville H."/>
            <person name="Rouhier N."/>
            <person name="Sakthikumar S."/>
            <person name="Salamov A.A."/>
            <person name="Schmutz J."/>
            <person name="Selles B."/>
            <person name="Shapiro H."/>
            <person name="Tanguay P."/>
            <person name="Tuskan G.A."/>
            <person name="Henrissat B."/>
            <person name="Van de Peer Y."/>
            <person name="Rouze P."/>
            <person name="Ellis J.G."/>
            <person name="Dodds P.N."/>
            <person name="Schein J.E."/>
            <person name="Zhong S."/>
            <person name="Hamelin R.C."/>
            <person name="Grigoriev I.V."/>
            <person name="Szabo L.J."/>
            <person name="Martin F."/>
        </authorList>
    </citation>
    <scope>NUCLEOTIDE SEQUENCE [LARGE SCALE GENOMIC DNA]</scope>
    <source>
        <strain evidence="2">98AG31 / pathotype 3-4-7</strain>
    </source>
</reference>
<dbReference type="AlphaFoldDB" id="F4RY28"/>
<dbReference type="Proteomes" id="UP000001072">
    <property type="component" value="Unassembled WGS sequence"/>
</dbReference>
<dbReference type="GeneID" id="18930574"/>
<dbReference type="HOGENOM" id="CLU_1326649_0_0_1"/>
<accession>F4RY28</accession>
<proteinExistence type="predicted"/>
<keyword evidence="2" id="KW-1185">Reference proteome</keyword>
<dbReference type="RefSeq" id="XP_007414012.1">
    <property type="nucleotide sequence ID" value="XM_007413950.1"/>
</dbReference>
<dbReference type="EMBL" id="GL883129">
    <property type="protein sequence ID" value="EGG02610.1"/>
    <property type="molecule type" value="Genomic_DNA"/>
</dbReference>
<evidence type="ECO:0000313" key="1">
    <source>
        <dbReference type="EMBL" id="EGG02610.1"/>
    </source>
</evidence>
<sequence>MPDVTSKPISSVTLNDGMLEDASQMPDIWSCCDRDCMTSRTGSRTKTAIVKIKKAIPEANVKFLYSDLTILSSTKIVHILVRENDTFNVALTTLFPISKYASQLDNMHVRIAKLSSLAHKQPGTPSSTSLEGLYKNWGINGARYKRNRLTVSSAVDNFYQSRSMSIPDQCLSHDAYLKYTFDERTPEETPIHKVMLIYLESENSDKV</sequence>
<dbReference type="InParanoid" id="F4RY28"/>
<protein>
    <submittedName>
        <fullName evidence="1">Uncharacterized protein</fullName>
    </submittedName>
</protein>
<organism evidence="2">
    <name type="scientific">Melampsora larici-populina (strain 98AG31 / pathotype 3-4-7)</name>
    <name type="common">Poplar leaf rust fungus</name>
    <dbReference type="NCBI Taxonomy" id="747676"/>
    <lineage>
        <taxon>Eukaryota</taxon>
        <taxon>Fungi</taxon>
        <taxon>Dikarya</taxon>
        <taxon>Basidiomycota</taxon>
        <taxon>Pucciniomycotina</taxon>
        <taxon>Pucciniomycetes</taxon>
        <taxon>Pucciniales</taxon>
        <taxon>Melampsoraceae</taxon>
        <taxon>Melampsora</taxon>
    </lineage>
</organism>